<keyword evidence="4 10" id="KW-0547">Nucleotide-binding</keyword>
<dbReference type="UniPathway" id="UPA00618">
    <property type="reaction ID" value="UER00672"/>
</dbReference>
<evidence type="ECO:0000256" key="5">
    <source>
        <dbReference type="ARBA" id="ARBA00022777"/>
    </source>
</evidence>
<dbReference type="Pfam" id="PF02782">
    <property type="entry name" value="FGGY_C"/>
    <property type="match status" value="1"/>
</dbReference>
<evidence type="ECO:0000256" key="1">
    <source>
        <dbReference type="ARBA" id="ARBA00005190"/>
    </source>
</evidence>
<evidence type="ECO:0000256" key="7">
    <source>
        <dbReference type="ARBA" id="ARBA00022840"/>
    </source>
</evidence>
<feature type="binding site" evidence="10">
    <location>
        <position position="268"/>
    </location>
    <ligand>
        <name>ATP</name>
        <dbReference type="ChEBI" id="CHEBI:30616"/>
    </ligand>
</feature>
<feature type="binding site" evidence="10">
    <location>
        <position position="15"/>
    </location>
    <ligand>
        <name>ATP</name>
        <dbReference type="ChEBI" id="CHEBI:30616"/>
    </ligand>
</feature>
<organism evidence="14 15">
    <name type="scientific">Nakamurella panacisegetis</name>
    <dbReference type="NCBI Taxonomy" id="1090615"/>
    <lineage>
        <taxon>Bacteria</taxon>
        <taxon>Bacillati</taxon>
        <taxon>Actinomycetota</taxon>
        <taxon>Actinomycetes</taxon>
        <taxon>Nakamurellales</taxon>
        <taxon>Nakamurellaceae</taxon>
        <taxon>Nakamurella</taxon>
    </lineage>
</organism>
<feature type="binding site" evidence="10">
    <location>
        <position position="413"/>
    </location>
    <ligand>
        <name>ADP</name>
        <dbReference type="ChEBI" id="CHEBI:456216"/>
    </ligand>
</feature>
<dbReference type="NCBIfam" id="NF000756">
    <property type="entry name" value="PRK00047.1"/>
    <property type="match status" value="1"/>
</dbReference>
<dbReference type="Proteomes" id="UP000198741">
    <property type="component" value="Chromosome I"/>
</dbReference>
<dbReference type="FunFam" id="3.30.420.40:FF:000008">
    <property type="entry name" value="Glycerol kinase"/>
    <property type="match status" value="1"/>
</dbReference>
<dbReference type="InterPro" id="IPR018484">
    <property type="entry name" value="FGGY_N"/>
</dbReference>
<feature type="binding site" evidence="10">
    <location>
        <position position="413"/>
    </location>
    <ligand>
        <name>ATP</name>
        <dbReference type="ChEBI" id="CHEBI:30616"/>
    </ligand>
</feature>
<evidence type="ECO:0000313" key="14">
    <source>
        <dbReference type="EMBL" id="SDP03263.1"/>
    </source>
</evidence>
<feature type="binding site" evidence="10">
    <location>
        <position position="84"/>
    </location>
    <ligand>
        <name>sn-glycerol 3-phosphate</name>
        <dbReference type="ChEBI" id="CHEBI:57597"/>
    </ligand>
</feature>
<keyword evidence="7 10" id="KW-0067">ATP-binding</keyword>
<feature type="binding site" evidence="10">
    <location>
        <position position="14"/>
    </location>
    <ligand>
        <name>ATP</name>
        <dbReference type="ChEBI" id="CHEBI:30616"/>
    </ligand>
</feature>
<dbReference type="SUPFAM" id="SSF53067">
    <property type="entry name" value="Actin-like ATPase domain"/>
    <property type="match status" value="2"/>
</dbReference>
<accession>A0A1H0PE19</accession>
<feature type="binding site" evidence="10">
    <location>
        <position position="312"/>
    </location>
    <ligand>
        <name>ATP</name>
        <dbReference type="ChEBI" id="CHEBI:30616"/>
    </ligand>
</feature>
<dbReference type="FunFam" id="3.30.420.40:FF:000007">
    <property type="entry name" value="Glycerol kinase"/>
    <property type="match status" value="1"/>
</dbReference>
<dbReference type="PANTHER" id="PTHR10196:SF69">
    <property type="entry name" value="GLYCEROL KINASE"/>
    <property type="match status" value="1"/>
</dbReference>
<evidence type="ECO:0000256" key="4">
    <source>
        <dbReference type="ARBA" id="ARBA00022741"/>
    </source>
</evidence>
<dbReference type="GO" id="GO:0004370">
    <property type="term" value="F:glycerol kinase activity"/>
    <property type="evidence" value="ECO:0007669"/>
    <property type="project" value="UniProtKB-UniRule"/>
</dbReference>
<dbReference type="PIRSF" id="PIRSF000538">
    <property type="entry name" value="GlpK"/>
    <property type="match status" value="1"/>
</dbReference>
<keyword evidence="15" id="KW-1185">Reference proteome</keyword>
<evidence type="ECO:0000313" key="15">
    <source>
        <dbReference type="Proteomes" id="UP000198741"/>
    </source>
</evidence>
<feature type="binding site" evidence="10">
    <location>
        <position position="136"/>
    </location>
    <ligand>
        <name>sn-glycerol 3-phosphate</name>
        <dbReference type="ChEBI" id="CHEBI:57597"/>
    </ligand>
</feature>
<dbReference type="HAMAP" id="MF_00186">
    <property type="entry name" value="Glycerol_kin"/>
    <property type="match status" value="1"/>
</dbReference>
<dbReference type="Gene3D" id="3.30.420.40">
    <property type="match status" value="2"/>
</dbReference>
<dbReference type="GO" id="GO:0019563">
    <property type="term" value="P:glycerol catabolic process"/>
    <property type="evidence" value="ECO:0007669"/>
    <property type="project" value="UniProtKB-UniRule"/>
</dbReference>
<feature type="domain" description="Carbohydrate kinase FGGY C-terminal" evidence="13">
    <location>
        <begin position="262"/>
        <end position="452"/>
    </location>
</feature>
<dbReference type="InterPro" id="IPR018485">
    <property type="entry name" value="FGGY_C"/>
</dbReference>
<feature type="domain" description="Carbohydrate kinase FGGY N-terminal" evidence="12">
    <location>
        <begin position="8"/>
        <end position="253"/>
    </location>
</feature>
<dbReference type="PANTHER" id="PTHR10196">
    <property type="entry name" value="SUGAR KINASE"/>
    <property type="match status" value="1"/>
</dbReference>
<evidence type="ECO:0000256" key="2">
    <source>
        <dbReference type="ARBA" id="ARBA00009156"/>
    </source>
</evidence>
<dbReference type="AlphaFoldDB" id="A0A1H0PE19"/>
<gene>
    <name evidence="10" type="primary">glpK</name>
    <name evidence="14" type="ORF">SAMN04515671_2736</name>
</gene>
<feature type="binding site" evidence="10">
    <location>
        <position position="84"/>
    </location>
    <ligand>
        <name>glycerol</name>
        <dbReference type="ChEBI" id="CHEBI:17754"/>
    </ligand>
</feature>
<dbReference type="GO" id="GO:0005524">
    <property type="term" value="F:ATP binding"/>
    <property type="evidence" value="ECO:0007669"/>
    <property type="project" value="UniProtKB-UniRule"/>
</dbReference>
<dbReference type="EC" id="2.7.1.30" evidence="10"/>
<feature type="binding site" evidence="10">
    <location>
        <position position="246"/>
    </location>
    <ligand>
        <name>sn-glycerol 3-phosphate</name>
        <dbReference type="ChEBI" id="CHEBI:57597"/>
    </ligand>
</feature>
<feature type="binding site" evidence="10">
    <location>
        <position position="14"/>
    </location>
    <ligand>
        <name>sn-glycerol 3-phosphate</name>
        <dbReference type="ChEBI" id="CHEBI:57597"/>
    </ligand>
</feature>
<dbReference type="CDD" id="cd07769">
    <property type="entry name" value="ASKHA_NBD_FGGY_GK"/>
    <property type="match status" value="1"/>
</dbReference>
<feature type="binding site" evidence="10">
    <location>
        <position position="18"/>
    </location>
    <ligand>
        <name>ADP</name>
        <dbReference type="ChEBI" id="CHEBI:456216"/>
    </ligand>
</feature>
<name>A0A1H0PE19_9ACTN</name>
<evidence type="ECO:0000259" key="12">
    <source>
        <dbReference type="Pfam" id="PF00370"/>
    </source>
</evidence>
<keyword evidence="3 10" id="KW-0808">Transferase</keyword>
<dbReference type="InterPro" id="IPR000577">
    <property type="entry name" value="Carb_kinase_FGGY"/>
</dbReference>
<dbReference type="GO" id="GO:0005829">
    <property type="term" value="C:cytosol"/>
    <property type="evidence" value="ECO:0007669"/>
    <property type="project" value="TreeGrafter"/>
</dbReference>
<dbReference type="NCBIfam" id="TIGR01311">
    <property type="entry name" value="glycerol_kin"/>
    <property type="match status" value="1"/>
</dbReference>
<evidence type="ECO:0000256" key="9">
    <source>
        <dbReference type="ARBA" id="ARBA00054633"/>
    </source>
</evidence>
<protein>
    <recommendedName>
        <fullName evidence="10">Glycerol kinase</fullName>
        <ecNumber evidence="10">2.7.1.30</ecNumber>
    </recommendedName>
    <alternativeName>
        <fullName evidence="10">ATP:glycerol 3-phosphotransferase</fullName>
    </alternativeName>
    <alternativeName>
        <fullName evidence="10">Glycerokinase</fullName>
        <shortName evidence="10">GK</shortName>
    </alternativeName>
</protein>
<dbReference type="EMBL" id="LT629710">
    <property type="protein sequence ID" value="SDP03263.1"/>
    <property type="molecule type" value="Genomic_DNA"/>
</dbReference>
<keyword evidence="6 10" id="KW-0319">Glycerol metabolism</keyword>
<dbReference type="InterPro" id="IPR018483">
    <property type="entry name" value="Carb_kinase_FGGY_CS"/>
</dbReference>
<feature type="binding site" evidence="10">
    <location>
        <position position="136"/>
    </location>
    <ligand>
        <name>glycerol</name>
        <dbReference type="ChEBI" id="CHEBI:17754"/>
    </ligand>
</feature>
<comment type="catalytic activity">
    <reaction evidence="8 10">
        <text>glycerol + ATP = sn-glycerol 3-phosphate + ADP + H(+)</text>
        <dbReference type="Rhea" id="RHEA:21644"/>
        <dbReference type="ChEBI" id="CHEBI:15378"/>
        <dbReference type="ChEBI" id="CHEBI:17754"/>
        <dbReference type="ChEBI" id="CHEBI:30616"/>
        <dbReference type="ChEBI" id="CHEBI:57597"/>
        <dbReference type="ChEBI" id="CHEBI:456216"/>
        <dbReference type="EC" id="2.7.1.30"/>
    </reaction>
</comment>
<feature type="binding site" evidence="10">
    <location>
        <position position="246"/>
    </location>
    <ligand>
        <name>glycerol</name>
        <dbReference type="ChEBI" id="CHEBI:17754"/>
    </ligand>
</feature>
<dbReference type="InterPro" id="IPR005999">
    <property type="entry name" value="Glycerol_kin"/>
</dbReference>
<evidence type="ECO:0000256" key="6">
    <source>
        <dbReference type="ARBA" id="ARBA00022798"/>
    </source>
</evidence>
<dbReference type="GO" id="GO:0006072">
    <property type="term" value="P:glycerol-3-phosphate metabolic process"/>
    <property type="evidence" value="ECO:0007669"/>
    <property type="project" value="InterPro"/>
</dbReference>
<sequence length="509" mass="54977">MVSEKFVAALDQGTTSTRCMIFDVHGTMVAMAQREHHQHYPRPGWVEHDAAEIWSIVRQVVPMAFSDAGVEPGQVVAFGITNQRETTVVWDRITGRPVGRAIVWQDTRTTDLLAEIAGDIDPAEITARTGLPLTGYFSGPKLRWILDHDENIRARGERGELMFGTMDSWITWNLTGGINGGLHVTDVTNASRTMLMNLETLDWDPVLLQALRVPRSMLPEIRSTIGVVGHTVHPVPGVPIGAIIGDQQASLFGQTAFDAGEAKCTFGTGSFLLLNTGQDIVRSSHGLITTVAHRVGDEPAHYALEGSVAVAGGLVAWCRDSLGLIRTAAEIETLAATVPDNGGCYVVPAFSGLFAPHWNPSAQGVLVGLTAFVTKAHIARAVLEASAWQTRDVMEAMRADARLSARSLAVDGGMTTDNLLMQMLADVLDVPVVRPMMAETVALGAAYAAGLAVGYWPDRQALRRNWQRAAEWRPTIDPARREAEYAAWTAAVGLADAWGHRGATVQLVT</sequence>
<dbReference type="Pfam" id="PF00370">
    <property type="entry name" value="FGGY_N"/>
    <property type="match status" value="1"/>
</dbReference>
<proteinExistence type="inferred from homology"/>
<reference evidence="14 15" key="1">
    <citation type="submission" date="2016-10" db="EMBL/GenBank/DDBJ databases">
        <authorList>
            <person name="de Groot N.N."/>
        </authorList>
    </citation>
    <scope>NUCLEOTIDE SEQUENCE [LARGE SCALE GENOMIC DNA]</scope>
    <source>
        <strain evidence="15">P4-7,KCTC 19426,CECT 7604</strain>
    </source>
</reference>
<evidence type="ECO:0000259" key="13">
    <source>
        <dbReference type="Pfam" id="PF02782"/>
    </source>
</evidence>
<evidence type="ECO:0000256" key="3">
    <source>
        <dbReference type="ARBA" id="ARBA00022679"/>
    </source>
</evidence>
<comment type="activity regulation">
    <text evidence="10">Inhibited by fructose 1,6-bisphosphate (FBP).</text>
</comment>
<comment type="pathway">
    <text evidence="1 10">Polyol metabolism; glycerol degradation via glycerol kinase pathway; sn-glycerol 3-phosphate from glycerol: step 1/1.</text>
</comment>
<feature type="binding site" evidence="10">
    <location>
        <position position="247"/>
    </location>
    <ligand>
        <name>glycerol</name>
        <dbReference type="ChEBI" id="CHEBI:17754"/>
    </ligand>
</feature>
<comment type="similarity">
    <text evidence="2 10 11">Belongs to the FGGY kinase family.</text>
</comment>
<dbReference type="InterPro" id="IPR043129">
    <property type="entry name" value="ATPase_NBD"/>
</dbReference>
<feature type="binding site" evidence="10">
    <location>
        <position position="14"/>
    </location>
    <ligand>
        <name>ADP</name>
        <dbReference type="ChEBI" id="CHEBI:456216"/>
    </ligand>
</feature>
<feature type="binding site" evidence="10">
    <location>
        <position position="85"/>
    </location>
    <ligand>
        <name>sn-glycerol 3-phosphate</name>
        <dbReference type="ChEBI" id="CHEBI:57597"/>
    </ligand>
</feature>
<keyword evidence="5 10" id="KW-0418">Kinase</keyword>
<evidence type="ECO:0000256" key="10">
    <source>
        <dbReference type="HAMAP-Rule" id="MF_00186"/>
    </source>
</evidence>
<feature type="binding site" evidence="10">
    <location>
        <position position="16"/>
    </location>
    <ligand>
        <name>ATP</name>
        <dbReference type="ChEBI" id="CHEBI:30616"/>
    </ligand>
</feature>
<evidence type="ECO:0000256" key="8">
    <source>
        <dbReference type="ARBA" id="ARBA00052101"/>
    </source>
</evidence>
<feature type="binding site" evidence="10">
    <location>
        <position position="268"/>
    </location>
    <ligand>
        <name>ADP</name>
        <dbReference type="ChEBI" id="CHEBI:456216"/>
    </ligand>
</feature>
<dbReference type="STRING" id="1090615.SAMN04515671_2736"/>
<evidence type="ECO:0000256" key="11">
    <source>
        <dbReference type="RuleBase" id="RU003733"/>
    </source>
</evidence>
<feature type="binding site" evidence="10">
    <location>
        <position position="85"/>
    </location>
    <ligand>
        <name>glycerol</name>
        <dbReference type="ChEBI" id="CHEBI:17754"/>
    </ligand>
</feature>
<dbReference type="PROSITE" id="PS00933">
    <property type="entry name" value="FGGY_KINASES_1"/>
    <property type="match status" value="1"/>
</dbReference>
<comment type="function">
    <text evidence="9 10">Key enzyme in the regulation of glycerol uptake and metabolism. Catalyzes the phosphorylation of glycerol to yield sn-glycerol 3-phosphate.</text>
</comment>
<comment type="caution">
    <text evidence="10">Lacks conserved residue(s) required for the propagation of feature annotation.</text>
</comment>
<dbReference type="PROSITE" id="PS00445">
    <property type="entry name" value="FGGY_KINASES_2"/>
    <property type="match status" value="1"/>
</dbReference>
<feature type="binding site" evidence="10">
    <location>
        <position position="312"/>
    </location>
    <ligand>
        <name>ADP</name>
        <dbReference type="ChEBI" id="CHEBI:456216"/>
    </ligand>
</feature>